<evidence type="ECO:0000313" key="9">
    <source>
        <dbReference type="Proteomes" id="UP000042054"/>
    </source>
</evidence>
<dbReference type="EMBL" id="CTKE01000002">
    <property type="protein sequence ID" value="CQI88130.1"/>
    <property type="molecule type" value="Genomic_DNA"/>
</dbReference>
<dbReference type="STRING" id="29485.CH64_2154"/>
<feature type="transmembrane region" description="Helical" evidence="7">
    <location>
        <begin position="418"/>
        <end position="437"/>
    </location>
</feature>
<dbReference type="PANTHER" id="PTHR30509">
    <property type="entry name" value="P-HYDROXYBENZOIC ACID EFFLUX PUMP SUBUNIT-RELATED"/>
    <property type="match status" value="1"/>
</dbReference>
<feature type="transmembrane region" description="Helical" evidence="7">
    <location>
        <begin position="106"/>
        <end position="124"/>
    </location>
</feature>
<dbReference type="GO" id="GO:0005886">
    <property type="term" value="C:plasma membrane"/>
    <property type="evidence" value="ECO:0007669"/>
    <property type="project" value="UniProtKB-SubCell"/>
</dbReference>
<dbReference type="Proteomes" id="UP000042054">
    <property type="component" value="Unassembled WGS sequence"/>
</dbReference>
<gene>
    <name evidence="8" type="primary">yhcP_2</name>
    <name evidence="8" type="ORF">ERS008555_00462</name>
</gene>
<evidence type="ECO:0000256" key="5">
    <source>
        <dbReference type="ARBA" id="ARBA00022989"/>
    </source>
</evidence>
<evidence type="ECO:0000256" key="6">
    <source>
        <dbReference type="ARBA" id="ARBA00023136"/>
    </source>
</evidence>
<keyword evidence="5 7" id="KW-1133">Transmembrane helix</keyword>
<dbReference type="Pfam" id="PF04632">
    <property type="entry name" value="FUSC"/>
    <property type="match status" value="1"/>
</dbReference>
<sequence length="710" mass="77877">MNIASVSMAAQMKVGGGYQHWLEAMQGEKQVWLFIAKALLALYLSCWIAMRLEMPSPATAMITVLIVMNPQTGMVLAKAFYRGMGTLIGCIAGVVMVGLFPQQPLLLLLVMALWSGGMAAGALLNRNMRAYSFVLGGYTVAMIVLPSVNNPAGVFDTAIWRLVEVGLGLIVASCVFDIVLPTRLRNPLRKAATDNCEQFLDLVCNSCRNGLQDHSAIEASQQALVRGAVSYEDLRSVAIFDDPSIRASSSALTQLNQRFMTAVSRFHSLHHFVMRLQRGNNSPTANVLTSHLLPLGEKLSDAELRAHLPDLQQELQCWREKLEHELKTAGASLPDAAQENYEMGVSLLLRFVSDFLTYLALRCSLDVDSPHRLQRHERQVAPFMRATDPMSVLLTMLRAGGVMFAIGLLWMMSGWSNGGTALFGIVALLSMLSAVPNPVAVTRLVALGHLAAPVLGLACYSLLPLLNTFPLLVLGTLPFMIIILYIGTRPALAPFGMALNMGFMVALMIPLAPTIDAQRYLNEAVAISVGVIIALLSFLVVPSVTGSRGQLRRMMRLMRWQVRQAARLPLRGLAEKFESRNRDIMLQVNNMTRPGSLPARRMQEWTLLVHETGQTIIDLRKSIRFGNFPRAVQHSVTQVIHTLGSLYGSPAPRVWHQARQQLDECLEQVPAGNPANTPLRQLLLQLASALDDGDSVLARSAKPQLARGVE</sequence>
<dbReference type="GO" id="GO:0022857">
    <property type="term" value="F:transmembrane transporter activity"/>
    <property type="evidence" value="ECO:0007669"/>
    <property type="project" value="InterPro"/>
</dbReference>
<feature type="transmembrane region" description="Helical" evidence="7">
    <location>
        <begin position="493"/>
        <end position="512"/>
    </location>
</feature>
<feature type="transmembrane region" description="Helical" evidence="7">
    <location>
        <begin position="160"/>
        <end position="180"/>
    </location>
</feature>
<dbReference type="AlphaFoldDB" id="A0A0U1HNJ8"/>
<protein>
    <submittedName>
        <fullName evidence="8">p-hydroxybenzoic acid efflux subunit AaeB</fullName>
    </submittedName>
</protein>
<keyword evidence="4 7" id="KW-0812">Transmembrane</keyword>
<evidence type="ECO:0000256" key="7">
    <source>
        <dbReference type="SAM" id="Phobius"/>
    </source>
</evidence>
<dbReference type="RefSeq" id="WP_050534528.1">
    <property type="nucleotide sequence ID" value="NZ_CTKE01000002.1"/>
</dbReference>
<feature type="transmembrane region" description="Helical" evidence="7">
    <location>
        <begin position="469"/>
        <end position="486"/>
    </location>
</feature>
<proteinExistence type="predicted"/>
<feature type="transmembrane region" description="Helical" evidence="7">
    <location>
        <begin position="131"/>
        <end position="148"/>
    </location>
</feature>
<keyword evidence="2" id="KW-0813">Transport</keyword>
<keyword evidence="6 7" id="KW-0472">Membrane</keyword>
<comment type="subcellular location">
    <subcellularLocation>
        <location evidence="1">Cell membrane</location>
        <topology evidence="1">Multi-pass membrane protein</topology>
    </subcellularLocation>
</comment>
<dbReference type="PANTHER" id="PTHR30509:SF9">
    <property type="entry name" value="MULTIDRUG RESISTANCE PROTEIN MDTO"/>
    <property type="match status" value="1"/>
</dbReference>
<feature type="transmembrane region" description="Helical" evidence="7">
    <location>
        <begin position="31"/>
        <end position="50"/>
    </location>
</feature>
<accession>A0A0U1HNJ8</accession>
<keyword evidence="3" id="KW-1003">Cell membrane</keyword>
<feature type="transmembrane region" description="Helical" evidence="7">
    <location>
        <begin position="392"/>
        <end position="412"/>
    </location>
</feature>
<evidence type="ECO:0000256" key="2">
    <source>
        <dbReference type="ARBA" id="ARBA00022448"/>
    </source>
</evidence>
<organism evidence="8 9">
    <name type="scientific">Yersinia rohdei</name>
    <dbReference type="NCBI Taxonomy" id="29485"/>
    <lineage>
        <taxon>Bacteria</taxon>
        <taxon>Pseudomonadati</taxon>
        <taxon>Pseudomonadota</taxon>
        <taxon>Gammaproteobacteria</taxon>
        <taxon>Enterobacterales</taxon>
        <taxon>Yersiniaceae</taxon>
        <taxon>Yersinia</taxon>
    </lineage>
</organism>
<evidence type="ECO:0000256" key="1">
    <source>
        <dbReference type="ARBA" id="ARBA00004651"/>
    </source>
</evidence>
<feature type="transmembrane region" description="Helical" evidence="7">
    <location>
        <begin position="524"/>
        <end position="546"/>
    </location>
</feature>
<dbReference type="OrthoDB" id="9807111at2"/>
<reference evidence="8 9" key="1">
    <citation type="submission" date="2015-03" db="EMBL/GenBank/DDBJ databases">
        <authorList>
            <person name="Murphy D."/>
        </authorList>
    </citation>
    <scope>NUCLEOTIDE SEQUENCE [LARGE SCALE GENOMIC DNA]</scope>
    <source>
        <strain evidence="8 9">68/02</strain>
    </source>
</reference>
<feature type="transmembrane region" description="Helical" evidence="7">
    <location>
        <begin position="84"/>
        <end position="100"/>
    </location>
</feature>
<feature type="transmembrane region" description="Helical" evidence="7">
    <location>
        <begin position="444"/>
        <end position="463"/>
    </location>
</feature>
<name>A0A0U1HNJ8_YERRO</name>
<evidence type="ECO:0000256" key="3">
    <source>
        <dbReference type="ARBA" id="ARBA00022475"/>
    </source>
</evidence>
<dbReference type="InterPro" id="IPR006726">
    <property type="entry name" value="PHBA_efflux_AaeB/fusaric-R"/>
</dbReference>
<evidence type="ECO:0000256" key="4">
    <source>
        <dbReference type="ARBA" id="ARBA00022692"/>
    </source>
</evidence>
<evidence type="ECO:0000313" key="8">
    <source>
        <dbReference type="EMBL" id="CQI88130.1"/>
    </source>
</evidence>